<dbReference type="GO" id="GO:0007165">
    <property type="term" value="P:signal transduction"/>
    <property type="evidence" value="ECO:0007669"/>
    <property type="project" value="UniProtKB-KW"/>
</dbReference>
<dbReference type="PROSITE" id="PS50111">
    <property type="entry name" value="CHEMOTAXIS_TRANSDUC_2"/>
    <property type="match status" value="1"/>
</dbReference>
<sequence length="534" mass="55299">MGVIRRIGVGRRLAVAFGVVMLFVLAIGGTGFAGISGLESSASRTKDLGTVRSYADQLRYWTADLGAWQSSAMWEIRVYGTSAASDTDGESRKVFVADKATLLKSFETAPVSLMNAEERAVHDQLKNKWKDYLDTDVQAFNAYRAGDVTGAEQILIATGYVSYDELISLSQKLSAAVEARSAVVAEQSKASVRRAKTMLVAALIGVLALLAVLVRVLTRSIVRPLHEAVNDLRAVAAGDLSVIPAVTGKDELTAVGLALASAVASVRTTVGRVAESTDEVSRTAKLLLGSARELVEGNREATSQTSSVSRSAGEVSASVQTVAAGAEEMGVSILSISGDTSSAAAVAREAVAAAARTSESVSALGSASAEIASVVKTITAIAEQTNLLALNATIEAARAGESGKGFAVVASEVKELARLTATATEDIARKVTAIQRGTAGAVLSIEEITAVIAQIDDYQNTIAAAVEEQSATTAEMTRSVVDAASSSQQIAQSIDAVAAATRDDNERIARVRQAADDLASTAGRLTAAVSTFII</sequence>
<dbReference type="InterPro" id="IPR003660">
    <property type="entry name" value="HAMP_dom"/>
</dbReference>
<keyword evidence="3 5" id="KW-0807">Transducer</keyword>
<evidence type="ECO:0000259" key="7">
    <source>
        <dbReference type="PROSITE" id="PS50111"/>
    </source>
</evidence>
<dbReference type="Gene3D" id="1.10.287.950">
    <property type="entry name" value="Methyl-accepting chemotaxis protein"/>
    <property type="match status" value="1"/>
</dbReference>
<dbReference type="SMART" id="SM00283">
    <property type="entry name" value="MA"/>
    <property type="match status" value="1"/>
</dbReference>
<dbReference type="PROSITE" id="PS50885">
    <property type="entry name" value="HAMP"/>
    <property type="match status" value="1"/>
</dbReference>
<keyword evidence="10" id="KW-1185">Reference proteome</keyword>
<dbReference type="GO" id="GO:0006935">
    <property type="term" value="P:chemotaxis"/>
    <property type="evidence" value="ECO:0007669"/>
    <property type="project" value="InterPro"/>
</dbReference>
<organism evidence="9 10">
    <name type="scientific">Kineococcus rhizosphaerae</name>
    <dbReference type="NCBI Taxonomy" id="559628"/>
    <lineage>
        <taxon>Bacteria</taxon>
        <taxon>Bacillati</taxon>
        <taxon>Actinomycetota</taxon>
        <taxon>Actinomycetes</taxon>
        <taxon>Kineosporiales</taxon>
        <taxon>Kineosporiaceae</taxon>
        <taxon>Kineococcus</taxon>
    </lineage>
</organism>
<dbReference type="GO" id="GO:0016020">
    <property type="term" value="C:membrane"/>
    <property type="evidence" value="ECO:0007669"/>
    <property type="project" value="InterPro"/>
</dbReference>
<dbReference type="RefSeq" id="WP_106215788.1">
    <property type="nucleotide sequence ID" value="NZ_PVZF01000049.1"/>
</dbReference>
<dbReference type="AlphaFoldDB" id="A0A2T0QJB8"/>
<keyword evidence="6" id="KW-0472">Membrane</keyword>
<dbReference type="SMART" id="SM00304">
    <property type="entry name" value="HAMP"/>
    <property type="match status" value="1"/>
</dbReference>
<evidence type="ECO:0000259" key="8">
    <source>
        <dbReference type="PROSITE" id="PS50885"/>
    </source>
</evidence>
<name>A0A2T0QJB8_9ACTN</name>
<evidence type="ECO:0000256" key="6">
    <source>
        <dbReference type="SAM" id="Phobius"/>
    </source>
</evidence>
<dbReference type="Proteomes" id="UP000238083">
    <property type="component" value="Unassembled WGS sequence"/>
</dbReference>
<accession>A0A2T0QJB8</accession>
<dbReference type="Pfam" id="PF12729">
    <property type="entry name" value="4HB_MCP_1"/>
    <property type="match status" value="1"/>
</dbReference>
<dbReference type="InterPro" id="IPR004090">
    <property type="entry name" value="Chemotax_Me-accpt_rcpt"/>
</dbReference>
<evidence type="ECO:0000256" key="4">
    <source>
        <dbReference type="ARBA" id="ARBA00029447"/>
    </source>
</evidence>
<evidence type="ECO:0000256" key="2">
    <source>
        <dbReference type="ARBA" id="ARBA00022989"/>
    </source>
</evidence>
<evidence type="ECO:0000256" key="5">
    <source>
        <dbReference type="PROSITE-ProRule" id="PRU00284"/>
    </source>
</evidence>
<evidence type="ECO:0000313" key="10">
    <source>
        <dbReference type="Proteomes" id="UP000238083"/>
    </source>
</evidence>
<dbReference type="OrthoDB" id="1115140at2"/>
<keyword evidence="2 6" id="KW-1133">Transmembrane helix</keyword>
<dbReference type="PANTHER" id="PTHR32089">
    <property type="entry name" value="METHYL-ACCEPTING CHEMOTAXIS PROTEIN MCPB"/>
    <property type="match status" value="1"/>
</dbReference>
<dbReference type="InterPro" id="IPR024478">
    <property type="entry name" value="HlyB_4HB_MCP"/>
</dbReference>
<evidence type="ECO:0000256" key="1">
    <source>
        <dbReference type="ARBA" id="ARBA00022692"/>
    </source>
</evidence>
<feature type="domain" description="HAMP" evidence="8">
    <location>
        <begin position="219"/>
        <end position="271"/>
    </location>
</feature>
<evidence type="ECO:0000313" key="9">
    <source>
        <dbReference type="EMBL" id="PRY04264.1"/>
    </source>
</evidence>
<dbReference type="SUPFAM" id="SSF58104">
    <property type="entry name" value="Methyl-accepting chemotaxis protein (MCP) signaling domain"/>
    <property type="match status" value="1"/>
</dbReference>
<feature type="transmembrane region" description="Helical" evidence="6">
    <location>
        <begin position="12"/>
        <end position="35"/>
    </location>
</feature>
<dbReference type="Pfam" id="PF00672">
    <property type="entry name" value="HAMP"/>
    <property type="match status" value="1"/>
</dbReference>
<dbReference type="InterPro" id="IPR004089">
    <property type="entry name" value="MCPsignal_dom"/>
</dbReference>
<dbReference type="EMBL" id="PVZF01000049">
    <property type="protein sequence ID" value="PRY04264.1"/>
    <property type="molecule type" value="Genomic_DNA"/>
</dbReference>
<evidence type="ECO:0000256" key="3">
    <source>
        <dbReference type="ARBA" id="ARBA00023224"/>
    </source>
</evidence>
<comment type="similarity">
    <text evidence="4">Belongs to the methyl-accepting chemotaxis (MCP) protein family.</text>
</comment>
<feature type="domain" description="Methyl-accepting transducer" evidence="7">
    <location>
        <begin position="276"/>
        <end position="505"/>
    </location>
</feature>
<gene>
    <name evidence="9" type="ORF">CLV37_1493</name>
</gene>
<dbReference type="GO" id="GO:0004888">
    <property type="term" value="F:transmembrane signaling receptor activity"/>
    <property type="evidence" value="ECO:0007669"/>
    <property type="project" value="InterPro"/>
</dbReference>
<dbReference type="Pfam" id="PF00015">
    <property type="entry name" value="MCPsignal"/>
    <property type="match status" value="1"/>
</dbReference>
<proteinExistence type="inferred from homology"/>
<keyword evidence="1 6" id="KW-0812">Transmembrane</keyword>
<reference evidence="9 10" key="1">
    <citation type="submission" date="2018-03" db="EMBL/GenBank/DDBJ databases">
        <title>Genomic Encyclopedia of Archaeal and Bacterial Type Strains, Phase II (KMG-II): from individual species to whole genera.</title>
        <authorList>
            <person name="Goeker M."/>
        </authorList>
    </citation>
    <scope>NUCLEOTIDE SEQUENCE [LARGE SCALE GENOMIC DNA]</scope>
    <source>
        <strain evidence="9 10">DSM 19711</strain>
    </source>
</reference>
<comment type="caution">
    <text evidence="9">The sequence shown here is derived from an EMBL/GenBank/DDBJ whole genome shotgun (WGS) entry which is preliminary data.</text>
</comment>
<protein>
    <submittedName>
        <fullName evidence="9">Methyl-accepting chemotaxis protein</fullName>
    </submittedName>
</protein>
<dbReference type="PRINTS" id="PR00260">
    <property type="entry name" value="CHEMTRNSDUCR"/>
</dbReference>
<dbReference type="PANTHER" id="PTHR32089:SF112">
    <property type="entry name" value="LYSOZYME-LIKE PROTEIN-RELATED"/>
    <property type="match status" value="1"/>
</dbReference>